<gene>
    <name evidence="2" type="ORF">ERS852394_01740</name>
</gene>
<dbReference type="EMBL" id="CYZD01000007">
    <property type="protein sequence ID" value="CUO23325.1"/>
    <property type="molecule type" value="Genomic_DNA"/>
</dbReference>
<feature type="transmembrane region" description="Helical" evidence="1">
    <location>
        <begin position="14"/>
        <end position="40"/>
    </location>
</feature>
<reference evidence="2 3" key="1">
    <citation type="submission" date="2015-09" db="EMBL/GenBank/DDBJ databases">
        <authorList>
            <consortium name="Pathogen Informatics"/>
        </authorList>
    </citation>
    <scope>NUCLEOTIDE SEQUENCE [LARGE SCALE GENOMIC DNA]</scope>
    <source>
        <strain evidence="2 3">2789STDY5608837</strain>
    </source>
</reference>
<feature type="transmembrane region" description="Helical" evidence="1">
    <location>
        <begin position="307"/>
        <end position="328"/>
    </location>
</feature>
<accession>A0A174DGS2</accession>
<dbReference type="RefSeq" id="WP_055066104.1">
    <property type="nucleotide sequence ID" value="NZ_CYZD01000007.1"/>
</dbReference>
<keyword evidence="1" id="KW-0472">Membrane</keyword>
<dbReference type="PANTHER" id="PTHR38454:SF1">
    <property type="entry name" value="INTEGRAL MEMBRANE PROTEIN"/>
    <property type="match status" value="1"/>
</dbReference>
<dbReference type="AlphaFoldDB" id="A0A174DGS2"/>
<evidence type="ECO:0000256" key="1">
    <source>
        <dbReference type="SAM" id="Phobius"/>
    </source>
</evidence>
<keyword evidence="1" id="KW-1133">Transmembrane helix</keyword>
<dbReference type="Proteomes" id="UP000095409">
    <property type="component" value="Unassembled WGS sequence"/>
</dbReference>
<name>A0A174DGS2_9FIRM</name>
<dbReference type="Pfam" id="PF09586">
    <property type="entry name" value="YfhO"/>
    <property type="match status" value="1"/>
</dbReference>
<keyword evidence="1" id="KW-0812">Transmembrane</keyword>
<feature type="transmembrane region" description="Helical" evidence="1">
    <location>
        <begin position="451"/>
        <end position="472"/>
    </location>
</feature>
<feature type="transmembrane region" description="Helical" evidence="1">
    <location>
        <begin position="158"/>
        <end position="178"/>
    </location>
</feature>
<evidence type="ECO:0000313" key="2">
    <source>
        <dbReference type="EMBL" id="CUO23325.1"/>
    </source>
</evidence>
<feature type="transmembrane region" description="Helical" evidence="1">
    <location>
        <begin position="424"/>
        <end position="444"/>
    </location>
</feature>
<feature type="transmembrane region" description="Helical" evidence="1">
    <location>
        <begin position="363"/>
        <end position="381"/>
    </location>
</feature>
<organism evidence="2 3">
    <name type="scientific">Blautia obeum</name>
    <dbReference type="NCBI Taxonomy" id="40520"/>
    <lineage>
        <taxon>Bacteria</taxon>
        <taxon>Bacillati</taxon>
        <taxon>Bacillota</taxon>
        <taxon>Clostridia</taxon>
        <taxon>Lachnospirales</taxon>
        <taxon>Lachnospiraceae</taxon>
        <taxon>Blautia</taxon>
    </lineage>
</organism>
<protein>
    <submittedName>
        <fullName evidence="2">Predicted membrane protein</fullName>
    </submittedName>
</protein>
<evidence type="ECO:0000313" key="3">
    <source>
        <dbReference type="Proteomes" id="UP000095409"/>
    </source>
</evidence>
<feature type="transmembrane region" description="Helical" evidence="1">
    <location>
        <begin position="871"/>
        <end position="892"/>
    </location>
</feature>
<dbReference type="InterPro" id="IPR018580">
    <property type="entry name" value="Uncharacterised_YfhO"/>
</dbReference>
<sequence>MTDTQKKPLWKNELVWLFLLTSGLFAILYSKFILGGYAYVFTDTGADTMQINYAQYGLFSSLFRSGESGYVLQAGLGMDVSSYYPAYLIPYNLLILLAPQRLLPWAVLASAYLKMITISLVGYLFYRKLMQDGIGTMAAALAWTFSGYVILWGQHYGFCTCMALFTVFMYFLQCYLNGEQRWKSAGLVLTVTMLLISSYYFLYMIAFFAVFYILIYSIMQRYSLKRTVGKVAGLGGMGILGVLIGGVALVPIADTFLESARAGVLAAKGTSHLLSPYKGKTLGTIVARFFSNHMLGIDKDYTGYLNYYEGMILAVSILTVFAVSYFIVKKSTRVKALVLTVFLVFLTIMPLTSRILVFTKHSYRWTFMICFVEALVIGCFLQDVFREKNRKTVLTGSILAIVICGGLLAWMYSFKNIKPDHKVTAGVIGFLAVYLILFAVGTSVKKMYRIFPAAVLLVLICELFVLDYPSLWHRESPTRNQVATEYYNDGTKEAVAVLKEQDDSVYRIEKSYTSASENDGMSQGYNGLSVYMSTNPASLVAYHKMYGPETLSGNFVDFNMDDYIRSSLLGTKYLITGTGYHAPQKIYTSVGEAGGRSVFENQYALPFGYLYDKEWNQEEVKEMSGLDKTLASLSGFYYTDAEETPSYQKADLPEQTDLSLLDYADTATDCTMEKGSEGITVSNLGADPNVVFPGVASCFADNDKLYGLSLTVDAPDETEMAVYYQTEGDEGFSAEKVYTFKVTEDNRTWEHLVPGGITELRVDVSSPVESAVINNFELKSCDITESGYTALKESGVDEVTFSDSTYQAQVTNDASENKMLCVPLFYQKGWTAQIDGEDAGVYNINEGMCGVEVPSGTHEIVLKYETPYQNYGVGMTIIGIIIFILVFSQNLYKFFVKLC</sequence>
<feature type="transmembrane region" description="Helical" evidence="1">
    <location>
        <begin position="198"/>
        <end position="219"/>
    </location>
</feature>
<feature type="transmembrane region" description="Helical" evidence="1">
    <location>
        <begin position="82"/>
        <end position="98"/>
    </location>
</feature>
<feature type="transmembrane region" description="Helical" evidence="1">
    <location>
        <begin position="337"/>
        <end position="357"/>
    </location>
</feature>
<feature type="transmembrane region" description="Helical" evidence="1">
    <location>
        <begin position="105"/>
        <end position="126"/>
    </location>
</feature>
<feature type="transmembrane region" description="Helical" evidence="1">
    <location>
        <begin position="393"/>
        <end position="412"/>
    </location>
</feature>
<proteinExistence type="predicted"/>
<dbReference type="PANTHER" id="PTHR38454">
    <property type="entry name" value="INTEGRAL MEMBRANE PROTEIN-RELATED"/>
    <property type="match status" value="1"/>
</dbReference>
<feature type="transmembrane region" description="Helical" evidence="1">
    <location>
        <begin position="231"/>
        <end position="253"/>
    </location>
</feature>
<feature type="transmembrane region" description="Helical" evidence="1">
    <location>
        <begin position="132"/>
        <end position="151"/>
    </location>
</feature>